<dbReference type="SMART" id="SM00822">
    <property type="entry name" value="PKS_KR"/>
    <property type="match status" value="1"/>
</dbReference>
<dbReference type="SUPFAM" id="SSF51735">
    <property type="entry name" value="NAD(P)-binding Rossmann-fold domains"/>
    <property type="match status" value="1"/>
</dbReference>
<dbReference type="PANTHER" id="PTHR43477:SF1">
    <property type="entry name" value="DIHYDROANTICAPSIN 7-DEHYDROGENASE"/>
    <property type="match status" value="1"/>
</dbReference>
<protein>
    <submittedName>
        <fullName evidence="4">SDR family oxidoreductase</fullName>
    </submittedName>
</protein>
<dbReference type="Proteomes" id="UP001205906">
    <property type="component" value="Unassembled WGS sequence"/>
</dbReference>
<dbReference type="InterPro" id="IPR020904">
    <property type="entry name" value="Sc_DH/Rdtase_CS"/>
</dbReference>
<proteinExistence type="inferred from homology"/>
<dbReference type="RefSeq" id="WP_252817393.1">
    <property type="nucleotide sequence ID" value="NZ_JAMXQS010000003.1"/>
</dbReference>
<feature type="domain" description="Ketoreductase" evidence="3">
    <location>
        <begin position="7"/>
        <end position="203"/>
    </location>
</feature>
<reference evidence="4 5" key="1">
    <citation type="submission" date="2022-06" db="EMBL/GenBank/DDBJ databases">
        <title>Mesorhizobium sp. strain RP14 Genome sequencing and assembly.</title>
        <authorList>
            <person name="Kim I."/>
        </authorList>
    </citation>
    <scope>NUCLEOTIDE SEQUENCE [LARGE SCALE GENOMIC DNA]</scope>
    <source>
        <strain evidence="5">RP14(2022)</strain>
    </source>
</reference>
<dbReference type="PROSITE" id="PS00061">
    <property type="entry name" value="ADH_SHORT"/>
    <property type="match status" value="1"/>
</dbReference>
<keyword evidence="2" id="KW-0560">Oxidoreductase</keyword>
<gene>
    <name evidence="4" type="ORF">NGM99_06830</name>
</gene>
<evidence type="ECO:0000256" key="2">
    <source>
        <dbReference type="ARBA" id="ARBA00023002"/>
    </source>
</evidence>
<comment type="caution">
    <text evidence="4">The sequence shown here is derived from an EMBL/GenBank/DDBJ whole genome shotgun (WGS) entry which is preliminary data.</text>
</comment>
<organism evidence="4 5">
    <name type="scientific">Mesorhizobium liriopis</name>
    <dbReference type="NCBI Taxonomy" id="2953882"/>
    <lineage>
        <taxon>Bacteria</taxon>
        <taxon>Pseudomonadati</taxon>
        <taxon>Pseudomonadota</taxon>
        <taxon>Alphaproteobacteria</taxon>
        <taxon>Hyphomicrobiales</taxon>
        <taxon>Phyllobacteriaceae</taxon>
        <taxon>Mesorhizobium</taxon>
    </lineage>
</organism>
<dbReference type="PRINTS" id="PR00081">
    <property type="entry name" value="GDHRDH"/>
</dbReference>
<name>A0ABT1C3V0_9HYPH</name>
<dbReference type="InterPro" id="IPR002347">
    <property type="entry name" value="SDR_fam"/>
</dbReference>
<evidence type="ECO:0000256" key="1">
    <source>
        <dbReference type="ARBA" id="ARBA00006484"/>
    </source>
</evidence>
<dbReference type="PANTHER" id="PTHR43477">
    <property type="entry name" value="DIHYDROANTICAPSIN 7-DEHYDROGENASE"/>
    <property type="match status" value="1"/>
</dbReference>
<comment type="similarity">
    <text evidence="1">Belongs to the short-chain dehydrogenases/reductases (SDR) family.</text>
</comment>
<evidence type="ECO:0000313" key="5">
    <source>
        <dbReference type="Proteomes" id="UP001205906"/>
    </source>
</evidence>
<dbReference type="EMBL" id="JAMXQS010000003">
    <property type="protein sequence ID" value="MCO6049504.1"/>
    <property type="molecule type" value="Genomic_DNA"/>
</dbReference>
<dbReference type="NCBIfam" id="NF005559">
    <property type="entry name" value="PRK07231.1"/>
    <property type="match status" value="1"/>
</dbReference>
<dbReference type="InterPro" id="IPR057326">
    <property type="entry name" value="KR_dom"/>
</dbReference>
<dbReference type="InterPro" id="IPR036291">
    <property type="entry name" value="NAD(P)-bd_dom_sf"/>
</dbReference>
<evidence type="ECO:0000259" key="3">
    <source>
        <dbReference type="SMART" id="SM00822"/>
    </source>
</evidence>
<dbReference type="Pfam" id="PF13561">
    <property type="entry name" value="adh_short_C2"/>
    <property type="match status" value="1"/>
</dbReference>
<dbReference type="PRINTS" id="PR00080">
    <property type="entry name" value="SDRFAMILY"/>
</dbReference>
<accession>A0ABT1C3V0</accession>
<evidence type="ECO:0000313" key="4">
    <source>
        <dbReference type="EMBL" id="MCO6049504.1"/>
    </source>
</evidence>
<sequence length="243" mass="25246">MARVENKTALVIGGAKGIGLAVAERLSREGATVFLTGRRTEEVEAAARKLGPQARGLVADAGAPEDLSRAVAAVMEARGRLDLLVLNAGLSEPASIADQTPEHFDRHFGVNVRGMVFGLKAALPAMGDRASVVLMGSIADVMGIPPYSTYAATKAAVRSYARSWAAELAPRGIRVNVVAPGPTDTDMMAAVPEEGRAALIAPIPLGRMARPDEVAAATLFLLSDEASFITGAELCVDGGMQQI</sequence>
<dbReference type="InterPro" id="IPR051122">
    <property type="entry name" value="SDR_DHRS6-like"/>
</dbReference>
<dbReference type="Gene3D" id="3.40.50.720">
    <property type="entry name" value="NAD(P)-binding Rossmann-like Domain"/>
    <property type="match status" value="1"/>
</dbReference>
<dbReference type="CDD" id="cd05233">
    <property type="entry name" value="SDR_c"/>
    <property type="match status" value="1"/>
</dbReference>
<keyword evidence="5" id="KW-1185">Reference proteome</keyword>